<gene>
    <name evidence="5" type="ORF">BTW07_07715</name>
</gene>
<dbReference type="PROSITE" id="PS01124">
    <property type="entry name" value="HTH_ARAC_FAMILY_2"/>
    <property type="match status" value="1"/>
</dbReference>
<dbReference type="InterPro" id="IPR052158">
    <property type="entry name" value="INH-QAR"/>
</dbReference>
<name>A0A1Q8STS1_9GAMM</name>
<sequence>MSHTVDLFVYPNCQLLDASGPWQVFASANTLLGRRHYDLRLNAIEPGEVTSNGGMTLVATHALSAFASTSRPSATTSPTDTLLVAGGHGVHDLDDRVIRMLAERAVSASRVGSICTGAFALARTGLLDGRCVTTHWRQAERLAREFPKIHVAADALYRQSGNLYTSAGVTAGMDLALALVAQDHDHRLAGEVARELVMFLHRPGDQAQFSEGLRCQLASHGRLRTLIDRVLNDPLADWNSEGLAESIAVTPRHFQRLFRQQLQMTPFEFLTRLRLESARRLLAESDASLTRIAEHCRIGGAEQLRRQFQRRYGLAPSAYRARFGLAGANPETRDAS</sequence>
<comment type="caution">
    <text evidence="5">The sequence shown here is derived from an EMBL/GenBank/DDBJ whole genome shotgun (WGS) entry which is preliminary data.</text>
</comment>
<protein>
    <submittedName>
        <fullName evidence="5">AraC family transcriptional regulator</fullName>
    </submittedName>
</protein>
<dbReference type="PANTHER" id="PTHR43130:SF3">
    <property type="entry name" value="HTH-TYPE TRANSCRIPTIONAL REGULATOR RV1931C"/>
    <property type="match status" value="1"/>
</dbReference>
<evidence type="ECO:0000256" key="2">
    <source>
        <dbReference type="ARBA" id="ARBA00023125"/>
    </source>
</evidence>
<dbReference type="Pfam" id="PF12833">
    <property type="entry name" value="HTH_18"/>
    <property type="match status" value="1"/>
</dbReference>
<dbReference type="GO" id="GO:0043565">
    <property type="term" value="F:sequence-specific DNA binding"/>
    <property type="evidence" value="ECO:0007669"/>
    <property type="project" value="InterPro"/>
</dbReference>
<dbReference type="GO" id="GO:0003700">
    <property type="term" value="F:DNA-binding transcription factor activity"/>
    <property type="evidence" value="ECO:0007669"/>
    <property type="project" value="InterPro"/>
</dbReference>
<dbReference type="InterPro" id="IPR002818">
    <property type="entry name" value="DJ-1/PfpI"/>
</dbReference>
<keyword evidence="3" id="KW-0804">Transcription</keyword>
<organism evidence="5 6">
    <name type="scientific">Salinicola socius</name>
    <dbReference type="NCBI Taxonomy" id="404433"/>
    <lineage>
        <taxon>Bacteria</taxon>
        <taxon>Pseudomonadati</taxon>
        <taxon>Pseudomonadota</taxon>
        <taxon>Gammaproteobacteria</taxon>
        <taxon>Oceanospirillales</taxon>
        <taxon>Halomonadaceae</taxon>
        <taxon>Salinicola</taxon>
    </lineage>
</organism>
<dbReference type="SUPFAM" id="SSF46689">
    <property type="entry name" value="Homeodomain-like"/>
    <property type="match status" value="2"/>
</dbReference>
<dbReference type="CDD" id="cd03137">
    <property type="entry name" value="GATase1_AraC_1"/>
    <property type="match status" value="1"/>
</dbReference>
<dbReference type="EMBL" id="MSDO01000009">
    <property type="protein sequence ID" value="OLO04845.1"/>
    <property type="molecule type" value="Genomic_DNA"/>
</dbReference>
<proteinExistence type="predicted"/>
<dbReference type="Gene3D" id="1.10.10.60">
    <property type="entry name" value="Homeodomain-like"/>
    <property type="match status" value="1"/>
</dbReference>
<reference evidence="5 6" key="1">
    <citation type="submission" date="2016-12" db="EMBL/GenBank/DDBJ databases">
        <title>Draft genome sequences of strains Salinicola socius SMB35, Salinicola sp. MH3R3-1 and Chromohalobacter sp. SMB17 from the Verkhnekamsk potash mining region of Russia.</title>
        <authorList>
            <person name="Mavrodi D.V."/>
            <person name="Olsson B.E."/>
            <person name="Korsakova E.S."/>
            <person name="Pyankova A."/>
            <person name="Mavrodi O.V."/>
            <person name="Plotnikova E.G."/>
        </authorList>
    </citation>
    <scope>NUCLEOTIDE SEQUENCE [LARGE SCALE GENOMIC DNA]</scope>
    <source>
        <strain evidence="5 6">SMB35</strain>
    </source>
</reference>
<dbReference type="PROSITE" id="PS00041">
    <property type="entry name" value="HTH_ARAC_FAMILY_1"/>
    <property type="match status" value="1"/>
</dbReference>
<accession>A0A1Q8STS1</accession>
<evidence type="ECO:0000256" key="1">
    <source>
        <dbReference type="ARBA" id="ARBA00023015"/>
    </source>
</evidence>
<feature type="domain" description="HTH araC/xylS-type" evidence="4">
    <location>
        <begin position="221"/>
        <end position="322"/>
    </location>
</feature>
<dbReference type="SMART" id="SM00342">
    <property type="entry name" value="HTH_ARAC"/>
    <property type="match status" value="1"/>
</dbReference>
<evidence type="ECO:0000313" key="5">
    <source>
        <dbReference type="EMBL" id="OLO04845.1"/>
    </source>
</evidence>
<evidence type="ECO:0000313" key="6">
    <source>
        <dbReference type="Proteomes" id="UP000186878"/>
    </source>
</evidence>
<keyword evidence="2" id="KW-0238">DNA-binding</keyword>
<dbReference type="Gene3D" id="3.40.50.880">
    <property type="match status" value="1"/>
</dbReference>
<dbReference type="STRING" id="404433.BTW07_07715"/>
<dbReference type="InterPro" id="IPR009057">
    <property type="entry name" value="Homeodomain-like_sf"/>
</dbReference>
<keyword evidence="6" id="KW-1185">Reference proteome</keyword>
<dbReference type="PANTHER" id="PTHR43130">
    <property type="entry name" value="ARAC-FAMILY TRANSCRIPTIONAL REGULATOR"/>
    <property type="match status" value="1"/>
</dbReference>
<dbReference type="InterPro" id="IPR029062">
    <property type="entry name" value="Class_I_gatase-like"/>
</dbReference>
<dbReference type="SUPFAM" id="SSF52317">
    <property type="entry name" value="Class I glutamine amidotransferase-like"/>
    <property type="match status" value="1"/>
</dbReference>
<dbReference type="Pfam" id="PF01965">
    <property type="entry name" value="DJ-1_PfpI"/>
    <property type="match status" value="1"/>
</dbReference>
<dbReference type="Proteomes" id="UP000186878">
    <property type="component" value="Unassembled WGS sequence"/>
</dbReference>
<dbReference type="InterPro" id="IPR018062">
    <property type="entry name" value="HTH_AraC-typ_CS"/>
</dbReference>
<dbReference type="AlphaFoldDB" id="A0A1Q8STS1"/>
<evidence type="ECO:0000256" key="3">
    <source>
        <dbReference type="ARBA" id="ARBA00023163"/>
    </source>
</evidence>
<evidence type="ECO:0000259" key="4">
    <source>
        <dbReference type="PROSITE" id="PS01124"/>
    </source>
</evidence>
<keyword evidence="1" id="KW-0805">Transcription regulation</keyword>
<dbReference type="InterPro" id="IPR018060">
    <property type="entry name" value="HTH_AraC"/>
</dbReference>